<name>A0AAV0A9R0_PHORO</name>
<evidence type="ECO:0000313" key="16">
    <source>
        <dbReference type="Proteomes" id="UP001152836"/>
    </source>
</evidence>
<dbReference type="EC" id="1.14.14.1" evidence="13"/>
<keyword evidence="14" id="KW-0732">Signal</keyword>
<keyword evidence="5 13" id="KW-0256">Endoplasmic reticulum</keyword>
<evidence type="ECO:0000256" key="5">
    <source>
        <dbReference type="ARBA" id="ARBA00022824"/>
    </source>
</evidence>
<comment type="caution">
    <text evidence="15">The sequence shown here is derived from an EMBL/GenBank/DDBJ whole genome shotgun (WGS) entry which is preliminary data.</text>
</comment>
<accession>A0AAV0A9R0</accession>
<evidence type="ECO:0000313" key="15">
    <source>
        <dbReference type="EMBL" id="CAH7393276.1"/>
    </source>
</evidence>
<evidence type="ECO:0000256" key="10">
    <source>
        <dbReference type="ARBA" id="ARBA00023136"/>
    </source>
</evidence>
<dbReference type="PROSITE" id="PS00086">
    <property type="entry name" value="CYTOCHROME_P450"/>
    <property type="match status" value="1"/>
</dbReference>
<keyword evidence="16" id="KW-1185">Reference proteome</keyword>
<dbReference type="PRINTS" id="PR01685">
    <property type="entry name" value="EP450ICYP2B"/>
</dbReference>
<evidence type="ECO:0000256" key="14">
    <source>
        <dbReference type="SAM" id="SignalP"/>
    </source>
</evidence>
<dbReference type="GO" id="GO:0016712">
    <property type="term" value="F:oxidoreductase activity, acting on paired donors, with incorporation or reduction of molecular oxygen, reduced flavin or flavoprotein as one donor, and incorporation of one atom of oxygen"/>
    <property type="evidence" value="ECO:0007669"/>
    <property type="project" value="UniProtKB-EC"/>
</dbReference>
<dbReference type="InterPro" id="IPR001128">
    <property type="entry name" value="Cyt_P450"/>
</dbReference>
<dbReference type="EMBL" id="CALSGD010001620">
    <property type="protein sequence ID" value="CAH7393276.1"/>
    <property type="molecule type" value="Genomic_DNA"/>
</dbReference>
<organism evidence="15 16">
    <name type="scientific">Phodopus roborovskii</name>
    <name type="common">Roborovski's desert hamster</name>
    <name type="synonym">Cricetulus roborovskii</name>
    <dbReference type="NCBI Taxonomy" id="109678"/>
    <lineage>
        <taxon>Eukaryota</taxon>
        <taxon>Metazoa</taxon>
        <taxon>Chordata</taxon>
        <taxon>Craniata</taxon>
        <taxon>Vertebrata</taxon>
        <taxon>Euteleostomi</taxon>
        <taxon>Mammalia</taxon>
        <taxon>Eutheria</taxon>
        <taxon>Euarchontoglires</taxon>
        <taxon>Glires</taxon>
        <taxon>Rodentia</taxon>
        <taxon>Myomorpha</taxon>
        <taxon>Muroidea</taxon>
        <taxon>Cricetidae</taxon>
        <taxon>Cricetinae</taxon>
        <taxon>Phodopus</taxon>
    </lineage>
</organism>
<evidence type="ECO:0000256" key="2">
    <source>
        <dbReference type="ARBA" id="ARBA00010617"/>
    </source>
</evidence>
<dbReference type="GO" id="GO:0008392">
    <property type="term" value="F:arachidonate epoxygenase activity"/>
    <property type="evidence" value="ECO:0007669"/>
    <property type="project" value="TreeGrafter"/>
</dbReference>
<comment type="cofactor">
    <cofactor evidence="1 11 13">
        <name>heme</name>
        <dbReference type="ChEBI" id="CHEBI:30413"/>
    </cofactor>
</comment>
<feature type="binding site" description="axial binding residue" evidence="11">
    <location>
        <position position="436"/>
    </location>
    <ligand>
        <name>heme</name>
        <dbReference type="ChEBI" id="CHEBI:30413"/>
    </ligand>
    <ligandPart>
        <name>Fe</name>
        <dbReference type="ChEBI" id="CHEBI:18248"/>
    </ligandPart>
</feature>
<evidence type="ECO:0000256" key="9">
    <source>
        <dbReference type="ARBA" id="ARBA00023033"/>
    </source>
</evidence>
<dbReference type="GO" id="GO:0005789">
    <property type="term" value="C:endoplasmic reticulum membrane"/>
    <property type="evidence" value="ECO:0007669"/>
    <property type="project" value="UniProtKB-SubCell"/>
</dbReference>
<dbReference type="InterPro" id="IPR017972">
    <property type="entry name" value="Cyt_P450_CS"/>
</dbReference>
<dbReference type="Proteomes" id="UP001152836">
    <property type="component" value="Unassembled WGS sequence"/>
</dbReference>
<dbReference type="PRINTS" id="PR00385">
    <property type="entry name" value="P450"/>
</dbReference>
<dbReference type="InterPro" id="IPR036396">
    <property type="entry name" value="Cyt_P450_sf"/>
</dbReference>
<dbReference type="InterPro" id="IPR002401">
    <property type="entry name" value="Cyt_P450_E_grp-I"/>
</dbReference>
<keyword evidence="6 13" id="KW-0492">Microsome</keyword>
<dbReference type="Pfam" id="PF00067">
    <property type="entry name" value="p450"/>
    <property type="match status" value="1"/>
</dbReference>
<keyword evidence="8 11" id="KW-0408">Iron</keyword>
<dbReference type="PANTHER" id="PTHR24300">
    <property type="entry name" value="CYTOCHROME P450 508A4-RELATED"/>
    <property type="match status" value="1"/>
</dbReference>
<gene>
    <name evidence="15" type="primary">LOC101844759</name>
    <name evidence="15" type="ORF">PHOROB_LOCUS16586</name>
</gene>
<dbReference type="GO" id="GO:0019373">
    <property type="term" value="P:epoxygenase P450 pathway"/>
    <property type="evidence" value="ECO:0007669"/>
    <property type="project" value="TreeGrafter"/>
</dbReference>
<keyword evidence="3 11" id="KW-0349">Heme</keyword>
<dbReference type="CDD" id="cd20672">
    <property type="entry name" value="CYP2B"/>
    <property type="match status" value="1"/>
</dbReference>
<dbReference type="PRINTS" id="PR00463">
    <property type="entry name" value="EP450I"/>
</dbReference>
<feature type="signal peptide" evidence="14">
    <location>
        <begin position="1"/>
        <end position="22"/>
    </location>
</feature>
<dbReference type="FunFam" id="1.10.630.10:FF:000001">
    <property type="entry name" value="Cytochrome P450, family 2"/>
    <property type="match status" value="1"/>
</dbReference>
<keyword evidence="9 12" id="KW-0503">Monooxygenase</keyword>
<evidence type="ECO:0000256" key="4">
    <source>
        <dbReference type="ARBA" id="ARBA00022723"/>
    </source>
</evidence>
<dbReference type="GO" id="GO:0006805">
    <property type="term" value="P:xenobiotic metabolic process"/>
    <property type="evidence" value="ECO:0007669"/>
    <property type="project" value="TreeGrafter"/>
</dbReference>
<evidence type="ECO:0000256" key="12">
    <source>
        <dbReference type="RuleBase" id="RU000461"/>
    </source>
</evidence>
<keyword evidence="10" id="KW-0472">Membrane</keyword>
<comment type="similarity">
    <text evidence="2 12">Belongs to the cytochrome P450 family.</text>
</comment>
<comment type="subcellular location">
    <subcellularLocation>
        <location evidence="13">Endoplasmic reticulum membrane</location>
        <topology evidence="13">Peripheral membrane protein</topology>
    </subcellularLocation>
    <subcellularLocation>
        <location evidence="13">Microsome membrane</location>
        <topology evidence="13">Peripheral membrane protein</topology>
    </subcellularLocation>
</comment>
<evidence type="ECO:0000256" key="11">
    <source>
        <dbReference type="PIRSR" id="PIRSR602401-1"/>
    </source>
</evidence>
<evidence type="ECO:0000256" key="6">
    <source>
        <dbReference type="ARBA" id="ARBA00022848"/>
    </source>
</evidence>
<dbReference type="GO" id="GO:0020037">
    <property type="term" value="F:heme binding"/>
    <property type="evidence" value="ECO:0007669"/>
    <property type="project" value="UniProtKB-UniRule"/>
</dbReference>
<reference evidence="15" key="1">
    <citation type="submission" date="2022-06" db="EMBL/GenBank/DDBJ databases">
        <authorList>
            <person name="Andreotti S."/>
            <person name="Wyler E."/>
        </authorList>
    </citation>
    <scope>NUCLEOTIDE SEQUENCE</scope>
</reference>
<evidence type="ECO:0000256" key="1">
    <source>
        <dbReference type="ARBA" id="ARBA00001971"/>
    </source>
</evidence>
<evidence type="ECO:0000256" key="13">
    <source>
        <dbReference type="RuleBase" id="RU368046"/>
    </source>
</evidence>
<dbReference type="Gene3D" id="1.10.630.10">
    <property type="entry name" value="Cytochrome P450"/>
    <property type="match status" value="1"/>
</dbReference>
<dbReference type="PANTHER" id="PTHR24300:SF406">
    <property type="entry name" value="CYTOCHROME P450 2B6"/>
    <property type="match status" value="1"/>
</dbReference>
<feature type="chain" id="PRO_5043706801" description="Cytochrome P450" evidence="14">
    <location>
        <begin position="23"/>
        <end position="491"/>
    </location>
</feature>
<evidence type="ECO:0000256" key="3">
    <source>
        <dbReference type="ARBA" id="ARBA00022617"/>
    </source>
</evidence>
<evidence type="ECO:0000256" key="8">
    <source>
        <dbReference type="ARBA" id="ARBA00023004"/>
    </source>
</evidence>
<dbReference type="GO" id="GO:0005506">
    <property type="term" value="F:iron ion binding"/>
    <property type="evidence" value="ECO:0007669"/>
    <property type="project" value="UniProtKB-UniRule"/>
</dbReference>
<sequence>MDPSVLLILTLLLGYLVLLVRGHSKGHGRLPPGPSPLPFLGNLLQMDRRGLLNSFLGFQEKYGDVFTVYLGPRPVVMLYGTEAIREALVDQAEAFSGRTTHAVVKPIFKDYGVIFANGERWKVLRRFSLVTMRDFGMGKRSVEKRIQEEAKCLLEELQNAQGASLDPTFLFQCITANIICSIVFGERFDYKDQQFLHMLDLFYRTFSLSSSLSSQVFELFSGFLKYFPGTHVQVCKNLQEILDYIGHSVEKHRLNLDPSNPRDFIDTYLLRMEKEKSNPNTEFHHQNLMISVLSLFFAGTETTSTTLRYGFLLMLKYPHVAEKVQKEIDQVIGSHRLPSLDDRPKMPYTEAVIHEIQRFSDIIPIGVPHKVTKDTVFRGYLIPKNTEVYPILSSALHDPQFFEQPDTFNPDHFLDANGALKKNEGFMPFSIGKRICLGEGIARNELFLFFTTILQNFSVSSPLAPKDIDLSPKESGFGRVPPDYQIRFLVR</sequence>
<dbReference type="InterPro" id="IPR008068">
    <property type="entry name" value="Cyt_P450_E_grp-I_CYP2B-like"/>
</dbReference>
<comment type="catalytic activity">
    <reaction evidence="13">
        <text>an organic molecule + reduced [NADPH--hemoprotein reductase] + O2 = an alcohol + oxidized [NADPH--hemoprotein reductase] + H2O + H(+)</text>
        <dbReference type="Rhea" id="RHEA:17149"/>
        <dbReference type="Rhea" id="RHEA-COMP:11964"/>
        <dbReference type="Rhea" id="RHEA-COMP:11965"/>
        <dbReference type="ChEBI" id="CHEBI:15377"/>
        <dbReference type="ChEBI" id="CHEBI:15378"/>
        <dbReference type="ChEBI" id="CHEBI:15379"/>
        <dbReference type="ChEBI" id="CHEBI:30879"/>
        <dbReference type="ChEBI" id="CHEBI:57618"/>
        <dbReference type="ChEBI" id="CHEBI:58210"/>
        <dbReference type="ChEBI" id="CHEBI:142491"/>
        <dbReference type="EC" id="1.14.14.1"/>
    </reaction>
</comment>
<evidence type="ECO:0000256" key="7">
    <source>
        <dbReference type="ARBA" id="ARBA00023002"/>
    </source>
</evidence>
<proteinExistence type="inferred from homology"/>
<keyword evidence="7 12" id="KW-0560">Oxidoreductase</keyword>
<keyword evidence="4 11" id="KW-0479">Metal-binding</keyword>
<comment type="function">
    <text evidence="13">Cytochromes P450 are a group of heme-thiolate monooxygenases. In liver microsomes, this enzyme is involved in an NADPH-dependent electron transport pathway. It oxidizes a variety of structurally unrelated compounds, including steroids, fatty acids, and xenobiotics.</text>
</comment>
<dbReference type="InterPro" id="IPR050182">
    <property type="entry name" value="Cytochrome_P450_fam2"/>
</dbReference>
<dbReference type="SUPFAM" id="SSF48264">
    <property type="entry name" value="Cytochrome P450"/>
    <property type="match status" value="1"/>
</dbReference>
<protein>
    <recommendedName>
        <fullName evidence="13">Cytochrome P450</fullName>
        <ecNumber evidence="13">1.14.14.1</ecNumber>
    </recommendedName>
</protein>
<dbReference type="AlphaFoldDB" id="A0AAV0A9R0"/>